<feature type="transmembrane region" description="Helical" evidence="7">
    <location>
        <begin position="257"/>
        <end position="278"/>
    </location>
</feature>
<feature type="transmembrane region" description="Helical" evidence="7">
    <location>
        <begin position="56"/>
        <end position="78"/>
    </location>
</feature>
<dbReference type="InterPro" id="IPR050171">
    <property type="entry name" value="MFS_Transporters"/>
</dbReference>
<dbReference type="PANTHER" id="PTHR23517:SF2">
    <property type="entry name" value="MULTIDRUG RESISTANCE PROTEIN MDTH"/>
    <property type="match status" value="1"/>
</dbReference>
<dbReference type="Proteomes" id="UP000646738">
    <property type="component" value="Unassembled WGS sequence"/>
</dbReference>
<feature type="transmembrane region" description="Helical" evidence="7">
    <location>
        <begin position="356"/>
        <end position="374"/>
    </location>
</feature>
<dbReference type="InterPro" id="IPR020846">
    <property type="entry name" value="MFS_dom"/>
</dbReference>
<feature type="transmembrane region" description="Helical" evidence="7">
    <location>
        <begin position="386"/>
        <end position="405"/>
    </location>
</feature>
<evidence type="ECO:0000259" key="8">
    <source>
        <dbReference type="PROSITE" id="PS50850"/>
    </source>
</evidence>
<dbReference type="Gene3D" id="1.20.1250.20">
    <property type="entry name" value="MFS general substrate transporter like domains"/>
    <property type="match status" value="2"/>
</dbReference>
<comment type="subcellular location">
    <subcellularLocation>
        <location evidence="1">Cell membrane</location>
        <topology evidence="1">Multi-pass membrane protein</topology>
    </subcellularLocation>
</comment>
<feature type="transmembrane region" description="Helical" evidence="7">
    <location>
        <begin position="225"/>
        <end position="251"/>
    </location>
</feature>
<accession>A0ABQ3R9P7</accession>
<dbReference type="RefSeq" id="WP_189991432.1">
    <property type="nucleotide sequence ID" value="NZ_BNCB01000003.1"/>
</dbReference>
<dbReference type="InterPro" id="IPR036259">
    <property type="entry name" value="MFS_trans_sf"/>
</dbReference>
<sequence>MTASATPARGTGTRAGFLPRGRGVVWFGASGFVNALGTGFFYPFSLLFFASLSRESLGTVGVTLTVTTLLALPGLFLVGRLTDRCGPRAMLAAASALRAASFVFFVSVPGLWPLIVGGTALALGNRAEQVAAPLLAARLAPEGQSSRWLALTRVTFNAGMGLGALLAGVFVADSHSGFVVLGLVNAASFVLAAVLCLGLPATAPGDPAGGTRSPRGAHRPWRHRAFVRVAAANALLWAAALAVESGLPVFVLRELTLPSWTVGTLFAVNTALLTLLQLPVGRALDRFRPGAVLALGGLGYLGLYACAVLARSVSSTVAVAVLMAGMTVYTIGELAVSQASLILLTGLPPEPERGSYLAVNQLLVGAATALAPLLATSLPGARSPALWWTLAALSLVAAVLTHPVGRPAGPEAPGEPRA</sequence>
<proteinExistence type="predicted"/>
<evidence type="ECO:0000313" key="9">
    <source>
        <dbReference type="EMBL" id="GHI52579.1"/>
    </source>
</evidence>
<feature type="transmembrane region" description="Helical" evidence="7">
    <location>
        <begin position="148"/>
        <end position="172"/>
    </location>
</feature>
<feature type="transmembrane region" description="Helical" evidence="7">
    <location>
        <begin position="24"/>
        <end position="50"/>
    </location>
</feature>
<feature type="domain" description="Major facilitator superfamily (MFS) profile" evidence="8">
    <location>
        <begin position="23"/>
        <end position="409"/>
    </location>
</feature>
<name>A0ABQ3R9P7_STRRR</name>
<dbReference type="InterPro" id="IPR011701">
    <property type="entry name" value="MFS"/>
</dbReference>
<keyword evidence="5 7" id="KW-1133">Transmembrane helix</keyword>
<dbReference type="SUPFAM" id="SSF103473">
    <property type="entry name" value="MFS general substrate transporter"/>
    <property type="match status" value="1"/>
</dbReference>
<protein>
    <submittedName>
        <fullName evidence="9">MFS transporter</fullName>
    </submittedName>
</protein>
<evidence type="ECO:0000256" key="6">
    <source>
        <dbReference type="ARBA" id="ARBA00023136"/>
    </source>
</evidence>
<keyword evidence="2" id="KW-0813">Transport</keyword>
<dbReference type="Pfam" id="PF07690">
    <property type="entry name" value="MFS_1"/>
    <property type="match status" value="1"/>
</dbReference>
<keyword evidence="4 7" id="KW-0812">Transmembrane</keyword>
<organism evidence="9 10">
    <name type="scientific">Streptomyces rubradiris</name>
    <name type="common">Streptomyces achromogenes subsp. rubradiris</name>
    <dbReference type="NCBI Taxonomy" id="285531"/>
    <lineage>
        <taxon>Bacteria</taxon>
        <taxon>Bacillati</taxon>
        <taxon>Actinomycetota</taxon>
        <taxon>Actinomycetes</taxon>
        <taxon>Kitasatosporales</taxon>
        <taxon>Streptomycetaceae</taxon>
        <taxon>Streptomyces</taxon>
    </lineage>
</organism>
<gene>
    <name evidence="9" type="ORF">Srubr_24250</name>
</gene>
<reference evidence="10" key="1">
    <citation type="submission" date="2023-07" db="EMBL/GenBank/DDBJ databases">
        <title>Whole genome shotgun sequence of Streptomyces achromogenes subsp. rubradiris NBRC 14000.</title>
        <authorList>
            <person name="Komaki H."/>
            <person name="Tamura T."/>
        </authorList>
    </citation>
    <scope>NUCLEOTIDE SEQUENCE [LARGE SCALE GENOMIC DNA]</scope>
    <source>
        <strain evidence="10">NBRC 14000</strain>
    </source>
</reference>
<keyword evidence="3" id="KW-1003">Cell membrane</keyword>
<evidence type="ECO:0000313" key="10">
    <source>
        <dbReference type="Proteomes" id="UP000646738"/>
    </source>
</evidence>
<feature type="transmembrane region" description="Helical" evidence="7">
    <location>
        <begin position="290"/>
        <end position="310"/>
    </location>
</feature>
<feature type="transmembrane region" description="Helical" evidence="7">
    <location>
        <begin position="178"/>
        <end position="204"/>
    </location>
</feature>
<comment type="caution">
    <text evidence="9">The sequence shown here is derived from an EMBL/GenBank/DDBJ whole genome shotgun (WGS) entry which is preliminary data.</text>
</comment>
<evidence type="ECO:0000256" key="5">
    <source>
        <dbReference type="ARBA" id="ARBA00022989"/>
    </source>
</evidence>
<dbReference type="PANTHER" id="PTHR23517">
    <property type="entry name" value="RESISTANCE PROTEIN MDTM, PUTATIVE-RELATED-RELATED"/>
    <property type="match status" value="1"/>
</dbReference>
<evidence type="ECO:0000256" key="4">
    <source>
        <dbReference type="ARBA" id="ARBA00022692"/>
    </source>
</evidence>
<evidence type="ECO:0000256" key="7">
    <source>
        <dbReference type="SAM" id="Phobius"/>
    </source>
</evidence>
<keyword evidence="6 7" id="KW-0472">Membrane</keyword>
<keyword evidence="10" id="KW-1185">Reference proteome</keyword>
<dbReference type="PROSITE" id="PS50850">
    <property type="entry name" value="MFS"/>
    <property type="match status" value="1"/>
</dbReference>
<evidence type="ECO:0000256" key="2">
    <source>
        <dbReference type="ARBA" id="ARBA00022448"/>
    </source>
</evidence>
<evidence type="ECO:0000256" key="1">
    <source>
        <dbReference type="ARBA" id="ARBA00004651"/>
    </source>
</evidence>
<dbReference type="EMBL" id="BNEA01000007">
    <property type="protein sequence ID" value="GHI52579.1"/>
    <property type="molecule type" value="Genomic_DNA"/>
</dbReference>
<feature type="transmembrane region" description="Helical" evidence="7">
    <location>
        <begin position="316"/>
        <end position="344"/>
    </location>
</feature>
<evidence type="ECO:0000256" key="3">
    <source>
        <dbReference type="ARBA" id="ARBA00022475"/>
    </source>
</evidence>